<dbReference type="Proteomes" id="UP000615446">
    <property type="component" value="Unassembled WGS sequence"/>
</dbReference>
<evidence type="ECO:0000313" key="1">
    <source>
        <dbReference type="EMBL" id="GES98667.1"/>
    </source>
</evidence>
<dbReference type="OrthoDB" id="2434386at2759"/>
<reference evidence="1" key="1">
    <citation type="submission" date="2019-10" db="EMBL/GenBank/DDBJ databases">
        <title>Conservation and host-specific expression of non-tandemly repeated heterogenous ribosome RNA gene in arbuscular mycorrhizal fungi.</title>
        <authorList>
            <person name="Maeda T."/>
            <person name="Kobayashi Y."/>
            <person name="Nakagawa T."/>
            <person name="Ezawa T."/>
            <person name="Yamaguchi K."/>
            <person name="Bino T."/>
            <person name="Nishimoto Y."/>
            <person name="Shigenobu S."/>
            <person name="Kawaguchi M."/>
        </authorList>
    </citation>
    <scope>NUCLEOTIDE SEQUENCE</scope>
    <source>
        <strain evidence="1">HR1</strain>
    </source>
</reference>
<comment type="caution">
    <text evidence="1">The sequence shown here is derived from an EMBL/GenBank/DDBJ whole genome shotgun (WGS) entry which is preliminary data.</text>
</comment>
<dbReference type="PANTHER" id="PTHR31424">
    <property type="entry name" value="PROTEIN CBG23806"/>
    <property type="match status" value="1"/>
</dbReference>
<accession>A0A8H3M0Y2</accession>
<gene>
    <name evidence="1" type="ORF">RCL2_002520100</name>
</gene>
<name>A0A8H3M0Y2_9GLOM</name>
<proteinExistence type="predicted"/>
<organism evidence="1 2">
    <name type="scientific">Rhizophagus clarus</name>
    <dbReference type="NCBI Taxonomy" id="94130"/>
    <lineage>
        <taxon>Eukaryota</taxon>
        <taxon>Fungi</taxon>
        <taxon>Fungi incertae sedis</taxon>
        <taxon>Mucoromycota</taxon>
        <taxon>Glomeromycotina</taxon>
        <taxon>Glomeromycetes</taxon>
        <taxon>Glomerales</taxon>
        <taxon>Glomeraceae</taxon>
        <taxon>Rhizophagus</taxon>
    </lineage>
</organism>
<evidence type="ECO:0000313" key="2">
    <source>
        <dbReference type="Proteomes" id="UP000615446"/>
    </source>
</evidence>
<dbReference type="AlphaFoldDB" id="A0A8H3M0Y2"/>
<dbReference type="EMBL" id="BLAL01000274">
    <property type="protein sequence ID" value="GES98667.1"/>
    <property type="molecule type" value="Genomic_DNA"/>
</dbReference>
<dbReference type="PANTHER" id="PTHR31424:SF5">
    <property type="entry name" value="APPLE DOMAIN-CONTAINING PROTEIN"/>
    <property type="match status" value="1"/>
</dbReference>
<sequence length="413" mass="48012">MPSNAEYSSDQENVENKIQIEEDSTYPLDNNIIYREHTMNKTTKCSFNYIIIKKGVYPNAIMLNKKNILETSNEIPQFCIKYSSNFQHVISSTKSATDAAIKYEQLLKLGTKVKISGSILFGLQLDSVRKAHKSRKRENLIKPAINCTSSTLEKSVDQGQISRESYRELAAVEGNLPHKNSVSNKRIAITDNINQLIKILLVDMNGRDKLEEALRSDKSEFRNPEITREAIDIIGIGIYRSIKDIFNYIIPYLKEKKVLRLSDMTIHLRISGDEHNVKHYHYTTVLYPGTEKYNTLEFILNPFFNELRLLKKNGLEAAGILWNFELYFSFDWKFLAIYLGLNGPTSNYFCFWYSCSKHQHSDLSKDWHIEKNMEQIATRYEEVNDHIHPLLIDMIAINHIIFDELHVFLRIID</sequence>
<protein>
    <submittedName>
        <fullName evidence="1">Uncharacterized protein</fullName>
    </submittedName>
</protein>